<dbReference type="Gene3D" id="3.40.50.12580">
    <property type="match status" value="1"/>
</dbReference>
<protein>
    <recommendedName>
        <fullName evidence="3">Glycosyl transferase</fullName>
    </recommendedName>
</protein>
<sequence length="301" mass="33113">MHHDPGTPLAYAGLDLQDRPAAARHTDFARLLEGVDQWDHVVTGDRHSTLTYERVLPGRYRTLEYGRPRTDRFHTATPADVAVLRDSLGVPAGAVAILYAPAPRDYRRTPVRTLDLERVVRRLGPRFVILSRAARPDGEPPEAASDRVVDVSAHPDVMTLCLASDALVTDFSPLMCDYAGLDRPIVLHAEDREAYAAARGLYVDPWTFPPGAVADSEDELIEIFAGSRWCGPRAARLRAAFRDRFCPHDDGRAAERVVRTVLLGEFAEPLSVPPERRRPVPAAASAPETPVVALPPQPAVF</sequence>
<dbReference type="EMBL" id="BAAAXF010000012">
    <property type="protein sequence ID" value="GAA3493650.1"/>
    <property type="molecule type" value="Genomic_DNA"/>
</dbReference>
<reference evidence="2" key="1">
    <citation type="journal article" date="2019" name="Int. J. Syst. Evol. Microbiol.">
        <title>The Global Catalogue of Microorganisms (GCM) 10K type strain sequencing project: providing services to taxonomists for standard genome sequencing and annotation.</title>
        <authorList>
            <consortium name="The Broad Institute Genomics Platform"/>
            <consortium name="The Broad Institute Genome Sequencing Center for Infectious Disease"/>
            <person name="Wu L."/>
            <person name="Ma J."/>
        </authorList>
    </citation>
    <scope>NUCLEOTIDE SEQUENCE [LARGE SCALE GENOMIC DNA]</scope>
    <source>
        <strain evidence="2">JCM 4816</strain>
    </source>
</reference>
<evidence type="ECO:0000313" key="1">
    <source>
        <dbReference type="EMBL" id="GAA3493650.1"/>
    </source>
</evidence>
<organism evidence="1 2">
    <name type="scientific">Streptomyces prasinosporus</name>
    <dbReference type="NCBI Taxonomy" id="68256"/>
    <lineage>
        <taxon>Bacteria</taxon>
        <taxon>Bacillati</taxon>
        <taxon>Actinomycetota</taxon>
        <taxon>Actinomycetes</taxon>
        <taxon>Kitasatosporales</taxon>
        <taxon>Streptomycetaceae</taxon>
        <taxon>Streptomyces</taxon>
        <taxon>Streptomyces albogriseolus group</taxon>
    </lineage>
</organism>
<accession>A0ABP6TFQ0</accession>
<dbReference type="Proteomes" id="UP001501455">
    <property type="component" value="Unassembled WGS sequence"/>
</dbReference>
<name>A0ABP6TFQ0_9ACTN</name>
<dbReference type="InterPro" id="IPR007554">
    <property type="entry name" value="Glycerophosphate_synth"/>
</dbReference>
<dbReference type="Pfam" id="PF04464">
    <property type="entry name" value="Glyphos_transf"/>
    <property type="match status" value="1"/>
</dbReference>
<evidence type="ECO:0000313" key="2">
    <source>
        <dbReference type="Proteomes" id="UP001501455"/>
    </source>
</evidence>
<dbReference type="PANTHER" id="PTHR37316:SF3">
    <property type="entry name" value="TEICHOIC ACID GLYCEROL-PHOSPHATE TRANSFERASE"/>
    <property type="match status" value="1"/>
</dbReference>
<comment type="caution">
    <text evidence="1">The sequence shown here is derived from an EMBL/GenBank/DDBJ whole genome shotgun (WGS) entry which is preliminary data.</text>
</comment>
<proteinExistence type="predicted"/>
<keyword evidence="2" id="KW-1185">Reference proteome</keyword>
<evidence type="ECO:0008006" key="3">
    <source>
        <dbReference type="Google" id="ProtNLM"/>
    </source>
</evidence>
<dbReference type="PANTHER" id="PTHR37316">
    <property type="entry name" value="TEICHOIC ACID GLYCEROL-PHOSPHATE PRIMASE"/>
    <property type="match status" value="1"/>
</dbReference>
<gene>
    <name evidence="1" type="ORF">GCM10019016_007490</name>
</gene>
<dbReference type="InterPro" id="IPR043148">
    <property type="entry name" value="TagF_C"/>
</dbReference>
<dbReference type="InterPro" id="IPR051612">
    <property type="entry name" value="Teichoic_Acid_Biosynth"/>
</dbReference>